<dbReference type="CDD" id="cd00093">
    <property type="entry name" value="HTH_XRE"/>
    <property type="match status" value="1"/>
</dbReference>
<evidence type="ECO:0000256" key="2">
    <source>
        <dbReference type="ARBA" id="ARBA00023125"/>
    </source>
</evidence>
<evidence type="ECO:0000256" key="1">
    <source>
        <dbReference type="ARBA" id="ARBA00023015"/>
    </source>
</evidence>
<proteinExistence type="predicted"/>
<gene>
    <name evidence="5" type="ORF">IPO85_13410</name>
</gene>
<feature type="domain" description="HTH cro/C1-type" evidence="4">
    <location>
        <begin position="7"/>
        <end position="61"/>
    </location>
</feature>
<dbReference type="AlphaFoldDB" id="A0A9D7XFB2"/>
<dbReference type="InterPro" id="IPR001387">
    <property type="entry name" value="Cro/C1-type_HTH"/>
</dbReference>
<evidence type="ECO:0000313" key="5">
    <source>
        <dbReference type="EMBL" id="MBK9718481.1"/>
    </source>
</evidence>
<dbReference type="Proteomes" id="UP000808349">
    <property type="component" value="Unassembled WGS sequence"/>
</dbReference>
<dbReference type="GO" id="GO:0003677">
    <property type="term" value="F:DNA binding"/>
    <property type="evidence" value="ECO:0007669"/>
    <property type="project" value="UniProtKB-KW"/>
</dbReference>
<comment type="caution">
    <text evidence="5">The sequence shown here is derived from an EMBL/GenBank/DDBJ whole genome shotgun (WGS) entry which is preliminary data.</text>
</comment>
<dbReference type="InterPro" id="IPR015927">
    <property type="entry name" value="Peptidase_S24_S26A/B/C"/>
</dbReference>
<dbReference type="Pfam" id="PF01381">
    <property type="entry name" value="HTH_3"/>
    <property type="match status" value="1"/>
</dbReference>
<dbReference type="SUPFAM" id="SSF51306">
    <property type="entry name" value="LexA/Signal peptidase"/>
    <property type="match status" value="1"/>
</dbReference>
<name>A0A9D7XFB2_9BACT</name>
<accession>A0A9D7XFB2</accession>
<dbReference type="SMART" id="SM00530">
    <property type="entry name" value="HTH_XRE"/>
    <property type="match status" value="1"/>
</dbReference>
<dbReference type="PANTHER" id="PTHR40661:SF1">
    <property type="entry name" value="HTH CRO_C1-TYPE DOMAIN-CONTAINING PROTEIN"/>
    <property type="match status" value="1"/>
</dbReference>
<keyword evidence="3" id="KW-0804">Transcription</keyword>
<dbReference type="Pfam" id="PF00717">
    <property type="entry name" value="Peptidase_S24"/>
    <property type="match status" value="1"/>
</dbReference>
<evidence type="ECO:0000313" key="6">
    <source>
        <dbReference type="Proteomes" id="UP000808349"/>
    </source>
</evidence>
<dbReference type="Gene3D" id="1.10.260.40">
    <property type="entry name" value="lambda repressor-like DNA-binding domains"/>
    <property type="match status" value="1"/>
</dbReference>
<dbReference type="InterPro" id="IPR010982">
    <property type="entry name" value="Lambda_DNA-bd_dom_sf"/>
</dbReference>
<dbReference type="Gene3D" id="2.10.109.10">
    <property type="entry name" value="Umud Fragment, subunit A"/>
    <property type="match status" value="1"/>
</dbReference>
<protein>
    <submittedName>
        <fullName evidence="5">Helix-turn-helix domain-containing protein</fullName>
    </submittedName>
</protein>
<keyword evidence="2" id="KW-0238">DNA-binding</keyword>
<dbReference type="CDD" id="cd06462">
    <property type="entry name" value="Peptidase_S24_S26"/>
    <property type="match status" value="1"/>
</dbReference>
<dbReference type="EMBL" id="JADKFW010000010">
    <property type="protein sequence ID" value="MBK9718481.1"/>
    <property type="molecule type" value="Genomic_DNA"/>
</dbReference>
<dbReference type="PANTHER" id="PTHR40661">
    <property type="match status" value="1"/>
</dbReference>
<evidence type="ECO:0000259" key="4">
    <source>
        <dbReference type="PROSITE" id="PS50943"/>
    </source>
</evidence>
<dbReference type="PROSITE" id="PS50943">
    <property type="entry name" value="HTH_CROC1"/>
    <property type="match status" value="1"/>
</dbReference>
<sequence>MNFADNIKFLRLKAGLSQLQISEKLGIPRTTLGDYERGHTEPNLDTLIQIANLYDISIEHLVKKKLNDDLIQSYLNREDQDHTLSEPFTPNVELVPVLAEAGYIESLQDPEYIKELPRFSIPKLKKGPFRGFEIRGDSMLPIESGTIVICVSIPKFEDIIAGNTYVLITKENGIVYKRIVPNHKTKKLALHSDNTIFPMVEISYDEVFEIWQYQAHIAYHDPKLNYDQWQDDKLSDIQKSLLQIEKKLNKHTD</sequence>
<dbReference type="SUPFAM" id="SSF47413">
    <property type="entry name" value="lambda repressor-like DNA-binding domains"/>
    <property type="match status" value="1"/>
</dbReference>
<evidence type="ECO:0000256" key="3">
    <source>
        <dbReference type="ARBA" id="ARBA00023163"/>
    </source>
</evidence>
<dbReference type="InterPro" id="IPR036286">
    <property type="entry name" value="LexA/Signal_pep-like_sf"/>
</dbReference>
<organism evidence="5 6">
    <name type="scientific">Candidatus Defluviibacterium haderslevense</name>
    <dbReference type="NCBI Taxonomy" id="2981993"/>
    <lineage>
        <taxon>Bacteria</taxon>
        <taxon>Pseudomonadati</taxon>
        <taxon>Bacteroidota</taxon>
        <taxon>Saprospiria</taxon>
        <taxon>Saprospirales</taxon>
        <taxon>Saprospiraceae</taxon>
        <taxon>Candidatus Defluviibacterium</taxon>
    </lineage>
</organism>
<keyword evidence="1" id="KW-0805">Transcription regulation</keyword>
<reference evidence="5 6" key="1">
    <citation type="submission" date="2020-10" db="EMBL/GenBank/DDBJ databases">
        <title>Connecting structure to function with the recovery of over 1000 high-quality activated sludge metagenome-assembled genomes encoding full-length rRNA genes using long-read sequencing.</title>
        <authorList>
            <person name="Singleton C.M."/>
            <person name="Petriglieri F."/>
            <person name="Kristensen J.M."/>
            <person name="Kirkegaard R.H."/>
            <person name="Michaelsen T.Y."/>
            <person name="Andersen M.H."/>
            <person name="Karst S.M."/>
            <person name="Dueholm M.S."/>
            <person name="Nielsen P.H."/>
            <person name="Albertsen M."/>
        </authorList>
    </citation>
    <scope>NUCLEOTIDE SEQUENCE [LARGE SCALE GENOMIC DNA]</scope>
    <source>
        <strain evidence="5">Ribe_18-Q3-R11-54_BAT3C.373</strain>
    </source>
</reference>